<keyword evidence="2" id="KW-1185">Reference proteome</keyword>
<protein>
    <submittedName>
        <fullName evidence="1">Ham1-like protein</fullName>
    </submittedName>
</protein>
<comment type="caution">
    <text evidence="1">The sequence shown here is derived from an EMBL/GenBank/DDBJ whole genome shotgun (WGS) entry which is preliminary data.</text>
</comment>
<evidence type="ECO:0000313" key="1">
    <source>
        <dbReference type="EMBL" id="ERJ19290.1"/>
    </source>
</evidence>
<reference evidence="1 2" key="1">
    <citation type="journal article" date="2011" name="J. Bacteriol.">
        <title>Genome sequence of Salinisphaera shabanensis, a gammaproteobacterium from the harsh, variable environment of the brine-seawater interface of the Shaban Deep in the Red Sea.</title>
        <authorList>
            <person name="Antunes A."/>
            <person name="Alam I."/>
            <person name="Bajic V.B."/>
            <person name="Stingl U."/>
        </authorList>
    </citation>
    <scope>NUCLEOTIDE SEQUENCE [LARGE SCALE GENOMIC DNA]</scope>
    <source>
        <strain evidence="1 2">E1L3A</strain>
    </source>
</reference>
<dbReference type="OrthoDB" id="9815414at2"/>
<dbReference type="Proteomes" id="UP000006242">
    <property type="component" value="Unassembled WGS sequence"/>
</dbReference>
<evidence type="ECO:0000313" key="2">
    <source>
        <dbReference type="Proteomes" id="UP000006242"/>
    </source>
</evidence>
<accession>U2EN55</accession>
<dbReference type="STRING" id="1033802.SSPSH_001664"/>
<organism evidence="1 2">
    <name type="scientific">Salinisphaera shabanensis E1L3A</name>
    <dbReference type="NCBI Taxonomy" id="1033802"/>
    <lineage>
        <taxon>Bacteria</taxon>
        <taxon>Pseudomonadati</taxon>
        <taxon>Pseudomonadota</taxon>
        <taxon>Gammaproteobacteria</taxon>
        <taxon>Salinisphaerales</taxon>
        <taxon>Salinisphaeraceae</taxon>
        <taxon>Salinisphaera</taxon>
    </lineage>
</organism>
<gene>
    <name evidence="1" type="ORF">SSPSH_001664</name>
</gene>
<dbReference type="EMBL" id="AFNV02000010">
    <property type="protein sequence ID" value="ERJ19290.1"/>
    <property type="molecule type" value="Genomic_DNA"/>
</dbReference>
<dbReference type="AlphaFoldDB" id="U2EN55"/>
<dbReference type="RefSeq" id="WP_021031572.1">
    <property type="nucleotide sequence ID" value="NZ_AFNV02000010.1"/>
</dbReference>
<name>U2EN55_9GAMM</name>
<proteinExistence type="predicted"/>
<dbReference type="eggNOG" id="COG3209">
    <property type="taxonomic scope" value="Bacteria"/>
</dbReference>
<sequence>MHGLVGGAASDLQGGSFTDGFVGAAVAEAGVGAINVEGVAANVIAGAVIGGTASELSGGKFANGAVTAAFAIGFNACGHPTCPKGDAHLGLGSDGAAPPKLDAGYYPIRVDAVSIDIGLASYGFGDIYVFAPDQILQYSYISVGGGLGGGASAQQSIGVARIASSSALEGAGVSYNLTGVMGTGPTAGVSTAIGAKALTGTTGVAAGYNLAVGVDLNVTSYQKSYSYDNPPVGLVRKP</sequence>
<reference evidence="1 2" key="2">
    <citation type="journal article" date="2013" name="PLoS ONE">
        <title>INDIGO - INtegrated Data Warehouse of MIcrobial GenOmes with Examples from the Red Sea Extremophiles.</title>
        <authorList>
            <person name="Alam I."/>
            <person name="Antunes A."/>
            <person name="Kamau A.A."/>
            <person name="Ba Alawi W."/>
            <person name="Kalkatawi M."/>
            <person name="Stingl U."/>
            <person name="Bajic V.B."/>
        </authorList>
    </citation>
    <scope>NUCLEOTIDE SEQUENCE [LARGE SCALE GENOMIC DNA]</scope>
    <source>
        <strain evidence="1 2">E1L3A</strain>
    </source>
</reference>